<dbReference type="Proteomes" id="UP000195024">
    <property type="component" value="Unassembled WGS sequence"/>
</dbReference>
<dbReference type="EMBL" id="NGMS01000003">
    <property type="protein sequence ID" value="OTP24942.1"/>
    <property type="molecule type" value="Genomic_DNA"/>
</dbReference>
<feature type="transmembrane region" description="Helical" evidence="5">
    <location>
        <begin position="236"/>
        <end position="259"/>
    </location>
</feature>
<keyword evidence="1" id="KW-0645">Protease</keyword>
<dbReference type="CDD" id="cd06165">
    <property type="entry name" value="Sortase_A"/>
    <property type="match status" value="1"/>
</dbReference>
<keyword evidence="5" id="KW-0472">Membrane</keyword>
<sequence>MSSKYRPTGYVKSNVTLKLVISFLLMLSLILFAIPFSKYFMISTHAQLTQTAFRTNLPKIIDVPEKIERLNVKDIFTHTTEKNTSAIGQIVIPNVKIIQPIFVGLTTKNMINGVVDLFPEREPERGTLTLIGHHVGEYNLLFARIDELKKGDVIYVQYFDHYYQYLVEENTVIDEKDIDQLANKGADYLFLVTCDQVQQTSRRVFIQARKVKGKSPNASQFSQTAATIKNVEGQQYITTFLLPFISLILIATFFLIFVWRT</sequence>
<dbReference type="GO" id="GO:0006508">
    <property type="term" value="P:proteolysis"/>
    <property type="evidence" value="ECO:0007669"/>
    <property type="project" value="UniProtKB-KW"/>
</dbReference>
<dbReference type="Pfam" id="PF04203">
    <property type="entry name" value="Sortase"/>
    <property type="match status" value="1"/>
</dbReference>
<dbReference type="GO" id="GO:0008234">
    <property type="term" value="F:cysteine-type peptidase activity"/>
    <property type="evidence" value="ECO:0007669"/>
    <property type="project" value="UniProtKB-KW"/>
</dbReference>
<dbReference type="RefSeq" id="WP_071867932.1">
    <property type="nucleotide sequence ID" value="NZ_BJWA01000035.1"/>
</dbReference>
<dbReference type="Proteomes" id="UP000321175">
    <property type="component" value="Unassembled WGS sequence"/>
</dbReference>
<dbReference type="AlphaFoldDB" id="A0A242KWC2"/>
<evidence type="ECO:0000313" key="8">
    <source>
        <dbReference type="Proteomes" id="UP000195024"/>
    </source>
</evidence>
<reference evidence="7 8" key="1">
    <citation type="submission" date="2017-05" db="EMBL/GenBank/DDBJ databases">
        <title>The Genome Sequence of Enterococcus mundtii 6B1_DIV0119.</title>
        <authorList>
            <consortium name="The Broad Institute Genomics Platform"/>
            <consortium name="The Broad Institute Genomic Center for Infectious Diseases"/>
            <person name="Earl A."/>
            <person name="Manson A."/>
            <person name="Schwartman J."/>
            <person name="Gilmore M."/>
            <person name="Abouelleil A."/>
            <person name="Cao P."/>
            <person name="Chapman S."/>
            <person name="Cusick C."/>
            <person name="Shea T."/>
            <person name="Young S."/>
            <person name="Neafsey D."/>
            <person name="Nusbaum C."/>
            <person name="Birren B."/>
        </authorList>
    </citation>
    <scope>NUCLEOTIDE SEQUENCE [LARGE SCALE GENOMIC DNA]</scope>
    <source>
        <strain evidence="7 8">6B1_DIV0119</strain>
    </source>
</reference>
<dbReference type="SUPFAM" id="SSF63817">
    <property type="entry name" value="Sortase"/>
    <property type="match status" value="1"/>
</dbReference>
<comment type="caution">
    <text evidence="7">The sequence shown here is derived from an EMBL/GenBank/DDBJ whole genome shotgun (WGS) entry which is preliminary data.</text>
</comment>
<evidence type="ECO:0000313" key="6">
    <source>
        <dbReference type="EMBL" id="GEL81754.1"/>
    </source>
</evidence>
<evidence type="ECO:0000256" key="2">
    <source>
        <dbReference type="ARBA" id="ARBA00022801"/>
    </source>
</evidence>
<dbReference type="Gene3D" id="2.40.260.10">
    <property type="entry name" value="Sortase"/>
    <property type="match status" value="1"/>
</dbReference>
<keyword evidence="5" id="KW-1133">Transmembrane helix</keyword>
<dbReference type="EMBL" id="BJWA01000035">
    <property type="protein sequence ID" value="GEL81754.1"/>
    <property type="molecule type" value="Genomic_DNA"/>
</dbReference>
<organism evidence="7 8">
    <name type="scientific">Enterococcus mundtii</name>
    <dbReference type="NCBI Taxonomy" id="53346"/>
    <lineage>
        <taxon>Bacteria</taxon>
        <taxon>Bacillati</taxon>
        <taxon>Bacillota</taxon>
        <taxon>Bacilli</taxon>
        <taxon>Lactobacillales</taxon>
        <taxon>Enterococcaceae</taxon>
        <taxon>Enterococcus</taxon>
    </lineage>
</organism>
<keyword evidence="9" id="KW-1185">Reference proteome</keyword>
<keyword evidence="2" id="KW-0378">Hydrolase</keyword>
<accession>A0A242KWC2</accession>
<evidence type="ECO:0000313" key="9">
    <source>
        <dbReference type="Proteomes" id="UP000321175"/>
    </source>
</evidence>
<evidence type="ECO:0008006" key="10">
    <source>
        <dbReference type="Google" id="ProtNLM"/>
    </source>
</evidence>
<protein>
    <recommendedName>
        <fullName evidence="10">Class A sortase</fullName>
    </recommendedName>
</protein>
<dbReference type="GeneID" id="61000723"/>
<evidence type="ECO:0000313" key="7">
    <source>
        <dbReference type="EMBL" id="OTP24942.1"/>
    </source>
</evidence>
<keyword evidence="3" id="KW-0788">Thiol protease</keyword>
<evidence type="ECO:0000256" key="5">
    <source>
        <dbReference type="SAM" id="Phobius"/>
    </source>
</evidence>
<dbReference type="NCBIfam" id="TIGR01076">
    <property type="entry name" value="sortase_fam"/>
    <property type="match status" value="1"/>
</dbReference>
<feature type="transmembrane region" description="Helical" evidence="5">
    <location>
        <begin position="15"/>
        <end position="34"/>
    </location>
</feature>
<dbReference type="InterPro" id="IPR042007">
    <property type="entry name" value="Sortase_A"/>
</dbReference>
<evidence type="ECO:0000256" key="3">
    <source>
        <dbReference type="ARBA" id="ARBA00022807"/>
    </source>
</evidence>
<feature type="active site" description="Acyl-thioester intermediate" evidence="4">
    <location>
        <position position="194"/>
    </location>
</feature>
<dbReference type="InterPro" id="IPR005754">
    <property type="entry name" value="Sortase"/>
</dbReference>
<dbReference type="InterPro" id="IPR023365">
    <property type="entry name" value="Sortase_dom-sf"/>
</dbReference>
<feature type="active site" description="Proton donor/acceptor" evidence="4">
    <location>
        <position position="133"/>
    </location>
</feature>
<proteinExistence type="predicted"/>
<evidence type="ECO:0000256" key="1">
    <source>
        <dbReference type="ARBA" id="ARBA00022670"/>
    </source>
</evidence>
<gene>
    <name evidence="7" type="ORF">A5802_002852</name>
    <name evidence="6" type="ORF">EMU01_28980</name>
</gene>
<evidence type="ECO:0000256" key="4">
    <source>
        <dbReference type="PIRSR" id="PIRSR605754-1"/>
    </source>
</evidence>
<keyword evidence="5" id="KW-0812">Transmembrane</keyword>
<name>A0A242KWC2_ENTMU</name>
<reference evidence="6 9" key="2">
    <citation type="submission" date="2019-07" db="EMBL/GenBank/DDBJ databases">
        <title>Whole genome shotgun sequence of Enterococcus mundtii NBRC 100490.</title>
        <authorList>
            <person name="Hosoyama A."/>
            <person name="Uohara A."/>
            <person name="Ohji S."/>
            <person name="Ichikawa N."/>
        </authorList>
    </citation>
    <scope>NUCLEOTIDE SEQUENCE [LARGE SCALE GENOMIC DNA]</scope>
    <source>
        <strain evidence="6 9">NBRC 100490</strain>
    </source>
</reference>